<sequence length="110" mass="12359">MSKETIFSALQTFSSRDSRVRAFGQTDTNQFDLSITLFVTQMSLFNNTTWLEFLPPYELVETRIANDATTPSFLRLKFAGNIEVTLVVAPVFTKASFLLSPANKIIADKD</sequence>
<organism evidence="1 2">
    <name type="scientific">Periweissella ghanensis</name>
    <dbReference type="NCBI Taxonomy" id="467997"/>
    <lineage>
        <taxon>Bacteria</taxon>
        <taxon>Bacillati</taxon>
        <taxon>Bacillota</taxon>
        <taxon>Bacilli</taxon>
        <taxon>Lactobacillales</taxon>
        <taxon>Lactobacillaceae</taxon>
        <taxon>Periweissella</taxon>
    </lineage>
</organism>
<evidence type="ECO:0000313" key="2">
    <source>
        <dbReference type="Proteomes" id="UP000789719"/>
    </source>
</evidence>
<evidence type="ECO:0000313" key="1">
    <source>
        <dbReference type="EMBL" id="CAH0418547.1"/>
    </source>
</evidence>
<name>A0ABN8BPL3_9LACO</name>
<gene>
    <name evidence="1" type="ORF">WGH24286_00966</name>
</gene>
<protein>
    <submittedName>
        <fullName evidence="1">Uncharacterized protein</fullName>
    </submittedName>
</protein>
<accession>A0ABN8BPL3</accession>
<dbReference type="Proteomes" id="UP000789719">
    <property type="component" value="Unassembled WGS sequence"/>
</dbReference>
<reference evidence="1 2" key="1">
    <citation type="submission" date="2021-11" db="EMBL/GenBank/DDBJ databases">
        <authorList>
            <person name="Depoorter E."/>
        </authorList>
    </citation>
    <scope>NUCLEOTIDE SEQUENCE [LARGE SCALE GENOMIC DNA]</scope>
    <source>
        <strain evidence="1 2">LMG 24286</strain>
    </source>
</reference>
<proteinExistence type="predicted"/>
<dbReference type="EMBL" id="CAKKNT010000010">
    <property type="protein sequence ID" value="CAH0418547.1"/>
    <property type="molecule type" value="Genomic_DNA"/>
</dbReference>
<keyword evidence="2" id="KW-1185">Reference proteome</keyword>
<dbReference type="RefSeq" id="WP_230098634.1">
    <property type="nucleotide sequence ID" value="NZ_CAKKNT010000010.1"/>
</dbReference>
<comment type="caution">
    <text evidence="1">The sequence shown here is derived from an EMBL/GenBank/DDBJ whole genome shotgun (WGS) entry which is preliminary data.</text>
</comment>